<keyword evidence="1" id="KW-0479">Metal-binding</keyword>
<dbReference type="GO" id="GO:0006351">
    <property type="term" value="P:DNA-templated transcription"/>
    <property type="evidence" value="ECO:0007669"/>
    <property type="project" value="InterPro"/>
</dbReference>
<dbReference type="SUPFAM" id="SSF57701">
    <property type="entry name" value="Zn2/Cys6 DNA-binding domain"/>
    <property type="match status" value="1"/>
</dbReference>
<sequence>MAPSSFNLRDLLSDQSPSQPFPHRSNVSPSNGLRDQDADKVDSPGTAKRRRMTTSDFTRRKRTAVACQFCRVRKTKCDNVRPQCGYCVRQKAKCVYGDMDAEEAEVEPSPPPVSNEQLMGRLDEIQEMLRRTTLSTDPVSTPSTTAASIGPVSIKHMIDLEDQDTAEAYYVAAQKRLGLLGNAIQDIQCFFFATIFEKFSLRPLRAWFHVQQACNRLESRLLQRGERPLTPFKEPWPENHHLEQRLYWSCFRAESELVFELGMNPSGLQDFLYPDAFPSPPHELFTPRQLGLGDSPGVNEEQGQVDERGWCYYLSEISIRRTVDEMLDLLYRHGEEYWMTNPTYLIRQYHDTDQQIASWHYHLPDAVRYVDDVIPDEEFAAGLQGRASIWREYALRPIFYHVMHSQQISLAGAEDLAALEVRICAQLLFTATCIILAAARHPHRVSPPTEWSGLVLLAIQILQRWGRDAQDLRHMADVLANMHREICAEQGHNAS</sequence>
<keyword evidence="2" id="KW-0539">Nucleus</keyword>
<evidence type="ECO:0000256" key="1">
    <source>
        <dbReference type="ARBA" id="ARBA00022723"/>
    </source>
</evidence>
<evidence type="ECO:0000313" key="6">
    <source>
        <dbReference type="Proteomes" id="UP000813385"/>
    </source>
</evidence>
<dbReference type="GO" id="GO:0000981">
    <property type="term" value="F:DNA-binding transcription factor activity, RNA polymerase II-specific"/>
    <property type="evidence" value="ECO:0007669"/>
    <property type="project" value="InterPro"/>
</dbReference>
<feature type="compositionally biased region" description="Polar residues" evidence="3">
    <location>
        <begin position="1"/>
        <end position="18"/>
    </location>
</feature>
<evidence type="ECO:0000256" key="3">
    <source>
        <dbReference type="SAM" id="MobiDB-lite"/>
    </source>
</evidence>
<dbReference type="GO" id="GO:0003677">
    <property type="term" value="F:DNA binding"/>
    <property type="evidence" value="ECO:0007669"/>
    <property type="project" value="InterPro"/>
</dbReference>
<dbReference type="Gene3D" id="4.10.240.10">
    <property type="entry name" value="Zn(2)-C6 fungal-type DNA-binding domain"/>
    <property type="match status" value="1"/>
</dbReference>
<organism evidence="5 6">
    <name type="scientific">Plectosphaerella cucumerina</name>
    <dbReference type="NCBI Taxonomy" id="40658"/>
    <lineage>
        <taxon>Eukaryota</taxon>
        <taxon>Fungi</taxon>
        <taxon>Dikarya</taxon>
        <taxon>Ascomycota</taxon>
        <taxon>Pezizomycotina</taxon>
        <taxon>Sordariomycetes</taxon>
        <taxon>Hypocreomycetidae</taxon>
        <taxon>Glomerellales</taxon>
        <taxon>Plectosphaerellaceae</taxon>
        <taxon>Plectosphaerella</taxon>
    </lineage>
</organism>
<dbReference type="CDD" id="cd12148">
    <property type="entry name" value="fungal_TF_MHR"/>
    <property type="match status" value="1"/>
</dbReference>
<proteinExistence type="predicted"/>
<dbReference type="Pfam" id="PF00172">
    <property type="entry name" value="Zn_clus"/>
    <property type="match status" value="1"/>
</dbReference>
<reference evidence="5" key="1">
    <citation type="journal article" date="2021" name="Nat. Commun.">
        <title>Genetic determinants of endophytism in the Arabidopsis root mycobiome.</title>
        <authorList>
            <person name="Mesny F."/>
            <person name="Miyauchi S."/>
            <person name="Thiergart T."/>
            <person name="Pickel B."/>
            <person name="Atanasova L."/>
            <person name="Karlsson M."/>
            <person name="Huettel B."/>
            <person name="Barry K.W."/>
            <person name="Haridas S."/>
            <person name="Chen C."/>
            <person name="Bauer D."/>
            <person name="Andreopoulos W."/>
            <person name="Pangilinan J."/>
            <person name="LaButti K."/>
            <person name="Riley R."/>
            <person name="Lipzen A."/>
            <person name="Clum A."/>
            <person name="Drula E."/>
            <person name="Henrissat B."/>
            <person name="Kohler A."/>
            <person name="Grigoriev I.V."/>
            <person name="Martin F.M."/>
            <person name="Hacquard S."/>
        </authorList>
    </citation>
    <scope>NUCLEOTIDE SEQUENCE</scope>
    <source>
        <strain evidence="5">MPI-CAGE-AT-0016</strain>
    </source>
</reference>
<dbReference type="InterPro" id="IPR007219">
    <property type="entry name" value="XnlR_reg_dom"/>
</dbReference>
<dbReference type="PROSITE" id="PS50048">
    <property type="entry name" value="ZN2_CY6_FUNGAL_2"/>
    <property type="match status" value="1"/>
</dbReference>
<evidence type="ECO:0000259" key="4">
    <source>
        <dbReference type="PROSITE" id="PS50048"/>
    </source>
</evidence>
<dbReference type="PROSITE" id="PS00463">
    <property type="entry name" value="ZN2_CY6_FUNGAL_1"/>
    <property type="match status" value="1"/>
</dbReference>
<evidence type="ECO:0000313" key="5">
    <source>
        <dbReference type="EMBL" id="KAH7347317.1"/>
    </source>
</evidence>
<feature type="region of interest" description="Disordered" evidence="3">
    <location>
        <begin position="1"/>
        <end position="58"/>
    </location>
</feature>
<dbReference type="PANTHER" id="PTHR47785:SF5">
    <property type="entry name" value="ZN(II)2CYS6 TRANSCRIPTION FACTOR (EUROFUNG)"/>
    <property type="match status" value="1"/>
</dbReference>
<comment type="caution">
    <text evidence="5">The sequence shown here is derived from an EMBL/GenBank/DDBJ whole genome shotgun (WGS) entry which is preliminary data.</text>
</comment>
<dbReference type="AlphaFoldDB" id="A0A8K0T3W7"/>
<dbReference type="OrthoDB" id="4356994at2759"/>
<dbReference type="InterPro" id="IPR001138">
    <property type="entry name" value="Zn2Cys6_DnaBD"/>
</dbReference>
<dbReference type="InterPro" id="IPR053181">
    <property type="entry name" value="EcdB-like_regulator"/>
</dbReference>
<protein>
    <recommendedName>
        <fullName evidence="4">Zn(2)-C6 fungal-type domain-containing protein</fullName>
    </recommendedName>
</protein>
<accession>A0A8K0T3W7</accession>
<dbReference type="SMART" id="SM00066">
    <property type="entry name" value="GAL4"/>
    <property type="match status" value="1"/>
</dbReference>
<dbReference type="EMBL" id="JAGPXD010000007">
    <property type="protein sequence ID" value="KAH7347317.1"/>
    <property type="molecule type" value="Genomic_DNA"/>
</dbReference>
<keyword evidence="6" id="KW-1185">Reference proteome</keyword>
<name>A0A8K0T3W7_9PEZI</name>
<dbReference type="CDD" id="cd00067">
    <property type="entry name" value="GAL4"/>
    <property type="match status" value="1"/>
</dbReference>
<evidence type="ECO:0000256" key="2">
    <source>
        <dbReference type="ARBA" id="ARBA00023242"/>
    </source>
</evidence>
<feature type="domain" description="Zn(2)-C6 fungal-type" evidence="4">
    <location>
        <begin position="66"/>
        <end position="96"/>
    </location>
</feature>
<dbReference type="Proteomes" id="UP000813385">
    <property type="component" value="Unassembled WGS sequence"/>
</dbReference>
<gene>
    <name evidence="5" type="ORF">B0T11DRAFT_343514</name>
</gene>
<dbReference type="InterPro" id="IPR036864">
    <property type="entry name" value="Zn2-C6_fun-type_DNA-bd_sf"/>
</dbReference>
<dbReference type="PANTHER" id="PTHR47785">
    <property type="entry name" value="ZN(II)2CYS6 TRANSCRIPTION FACTOR (EUROFUNG)-RELATED-RELATED"/>
    <property type="match status" value="1"/>
</dbReference>
<dbReference type="Pfam" id="PF04082">
    <property type="entry name" value="Fungal_trans"/>
    <property type="match status" value="1"/>
</dbReference>
<dbReference type="GO" id="GO:0008270">
    <property type="term" value="F:zinc ion binding"/>
    <property type="evidence" value="ECO:0007669"/>
    <property type="project" value="InterPro"/>
</dbReference>